<proteinExistence type="predicted"/>
<keyword evidence="1" id="KW-0175">Coiled coil</keyword>
<feature type="region of interest" description="Disordered" evidence="2">
    <location>
        <begin position="224"/>
        <end position="267"/>
    </location>
</feature>
<sequence length="277" mass="30578">MTTPPSSPISFVSQASPATRSDPWTPGSPGVGTGFCQALLADEATVCAVRARGRGRYCAEHGAEYKELTRAYKEASATVQSLDKLVLPKRTRMQALEDAQAVDDALQVAEALLEAIEEEIEGRRTHHRRFFPTKDDGHEHWLRKLQVKHGVAASLLAQLQMRKERLLEEGEAARMRAEHIHRMDALAEARAQRELARSGVNAGYAARAEWTRSCTYASVAAAPRPPATVRSTPSHRTDPWAVDAERERRAALWQTPPPPENCDRGGGIFVRARSARS</sequence>
<evidence type="ECO:0000256" key="1">
    <source>
        <dbReference type="SAM" id="Coils"/>
    </source>
</evidence>
<gene>
    <name evidence="3" type="ORF">BD310DRAFT_978649</name>
</gene>
<feature type="coiled-coil region" evidence="1">
    <location>
        <begin position="65"/>
        <end position="119"/>
    </location>
</feature>
<feature type="region of interest" description="Disordered" evidence="2">
    <location>
        <begin position="1"/>
        <end position="26"/>
    </location>
</feature>
<name>A0A4Q9PQP2_9APHY</name>
<evidence type="ECO:0000256" key="2">
    <source>
        <dbReference type="SAM" id="MobiDB-lite"/>
    </source>
</evidence>
<feature type="compositionally biased region" description="Basic and acidic residues" evidence="2">
    <location>
        <begin position="235"/>
        <end position="250"/>
    </location>
</feature>
<protein>
    <submittedName>
        <fullName evidence="3">Uncharacterized protein</fullName>
    </submittedName>
</protein>
<dbReference type="AlphaFoldDB" id="A0A4Q9PQP2"/>
<feature type="compositionally biased region" description="Polar residues" evidence="2">
    <location>
        <begin position="1"/>
        <end position="19"/>
    </location>
</feature>
<evidence type="ECO:0000313" key="3">
    <source>
        <dbReference type="EMBL" id="TBU56671.1"/>
    </source>
</evidence>
<dbReference type="EMBL" id="ML145147">
    <property type="protein sequence ID" value="TBU56671.1"/>
    <property type="molecule type" value="Genomic_DNA"/>
</dbReference>
<dbReference type="Proteomes" id="UP000292082">
    <property type="component" value="Unassembled WGS sequence"/>
</dbReference>
<dbReference type="STRING" id="114155.A0A4Q9PQP2"/>
<keyword evidence="4" id="KW-1185">Reference proteome</keyword>
<accession>A0A4Q9PQP2</accession>
<organism evidence="3 4">
    <name type="scientific">Dichomitus squalens</name>
    <dbReference type="NCBI Taxonomy" id="114155"/>
    <lineage>
        <taxon>Eukaryota</taxon>
        <taxon>Fungi</taxon>
        <taxon>Dikarya</taxon>
        <taxon>Basidiomycota</taxon>
        <taxon>Agaricomycotina</taxon>
        <taxon>Agaricomycetes</taxon>
        <taxon>Polyporales</taxon>
        <taxon>Polyporaceae</taxon>
        <taxon>Dichomitus</taxon>
    </lineage>
</organism>
<reference evidence="3 4" key="1">
    <citation type="submission" date="2019-01" db="EMBL/GenBank/DDBJ databases">
        <title>Draft genome sequences of three monokaryotic isolates of the white-rot basidiomycete fungus Dichomitus squalens.</title>
        <authorList>
            <consortium name="DOE Joint Genome Institute"/>
            <person name="Lopez S.C."/>
            <person name="Andreopoulos B."/>
            <person name="Pangilinan J."/>
            <person name="Lipzen A."/>
            <person name="Riley R."/>
            <person name="Ahrendt S."/>
            <person name="Ng V."/>
            <person name="Barry K."/>
            <person name="Daum C."/>
            <person name="Grigoriev I.V."/>
            <person name="Hilden K.S."/>
            <person name="Makela M.R."/>
            <person name="de Vries R.P."/>
        </authorList>
    </citation>
    <scope>NUCLEOTIDE SEQUENCE [LARGE SCALE GENOMIC DNA]</scope>
    <source>
        <strain evidence="3 4">CBS 464.89</strain>
    </source>
</reference>
<evidence type="ECO:0000313" key="4">
    <source>
        <dbReference type="Proteomes" id="UP000292082"/>
    </source>
</evidence>